<evidence type="ECO:0000313" key="3">
    <source>
        <dbReference type="Proteomes" id="UP001642540"/>
    </source>
</evidence>
<feature type="signal peptide" evidence="1">
    <location>
        <begin position="1"/>
        <end position="26"/>
    </location>
</feature>
<evidence type="ECO:0000313" key="2">
    <source>
        <dbReference type="EMBL" id="CAL8138838.1"/>
    </source>
</evidence>
<keyword evidence="3" id="KW-1185">Reference proteome</keyword>
<keyword evidence="1" id="KW-0732">Signal</keyword>
<name>A0ABP1RY69_9HEXA</name>
<gene>
    <name evidence="2" type="ORF">ODALV1_LOCUS27557</name>
</gene>
<organism evidence="2 3">
    <name type="scientific">Orchesella dallaii</name>
    <dbReference type="NCBI Taxonomy" id="48710"/>
    <lineage>
        <taxon>Eukaryota</taxon>
        <taxon>Metazoa</taxon>
        <taxon>Ecdysozoa</taxon>
        <taxon>Arthropoda</taxon>
        <taxon>Hexapoda</taxon>
        <taxon>Collembola</taxon>
        <taxon>Entomobryomorpha</taxon>
        <taxon>Entomobryoidea</taxon>
        <taxon>Orchesellidae</taxon>
        <taxon>Orchesellinae</taxon>
        <taxon>Orchesella</taxon>
    </lineage>
</organism>
<feature type="chain" id="PRO_5047240540" evidence="1">
    <location>
        <begin position="27"/>
        <end position="98"/>
    </location>
</feature>
<accession>A0ABP1RY69</accession>
<proteinExistence type="predicted"/>
<reference evidence="2 3" key="1">
    <citation type="submission" date="2024-08" db="EMBL/GenBank/DDBJ databases">
        <authorList>
            <person name="Cucini C."/>
            <person name="Frati F."/>
        </authorList>
    </citation>
    <scope>NUCLEOTIDE SEQUENCE [LARGE SCALE GENOMIC DNA]</scope>
</reference>
<protein>
    <submittedName>
        <fullName evidence="2">Uncharacterized protein</fullName>
    </submittedName>
</protein>
<comment type="caution">
    <text evidence="2">The sequence shown here is derived from an EMBL/GenBank/DDBJ whole genome shotgun (WGS) entry which is preliminary data.</text>
</comment>
<dbReference type="EMBL" id="CAXLJM020000124">
    <property type="protein sequence ID" value="CAL8138838.1"/>
    <property type="molecule type" value="Genomic_DNA"/>
</dbReference>
<evidence type="ECO:0000256" key="1">
    <source>
        <dbReference type="SAM" id="SignalP"/>
    </source>
</evidence>
<sequence>METKYFTCIAAFLVVALAILVVPSECTPLTNKLEAQLNPQESTRLNAAPLSKAKIRGGRYFLGGYPMGGGFGGSAASASASASSGGMGYGGYPIMYGK</sequence>
<dbReference type="Proteomes" id="UP001642540">
    <property type="component" value="Unassembled WGS sequence"/>
</dbReference>